<reference evidence="6 7" key="1">
    <citation type="journal article" date="2011" name="Stand. Genomic Sci.">
        <title>Complete genome sequence of Deinococcus maricopensis type strain (LB-34).</title>
        <authorList>
            <person name="Pukall R."/>
            <person name="Zeytun A."/>
            <person name="Lucas S."/>
            <person name="Lapidus A."/>
            <person name="Hammon N."/>
            <person name="Deshpande S."/>
            <person name="Nolan M."/>
            <person name="Cheng J.F."/>
            <person name="Pitluck S."/>
            <person name="Liolios K."/>
            <person name="Pagani I."/>
            <person name="Mikhailova N."/>
            <person name="Ivanova N."/>
            <person name="Mavromatis K."/>
            <person name="Pati A."/>
            <person name="Tapia R."/>
            <person name="Han C."/>
            <person name="Goodwin L."/>
            <person name="Chen A."/>
            <person name="Palaniappan K."/>
            <person name="Land M."/>
            <person name="Hauser L."/>
            <person name="Chang Y.J."/>
            <person name="Jeffries C.D."/>
            <person name="Brambilla E.M."/>
            <person name="Rohde M."/>
            <person name="Goker M."/>
            <person name="Detter J.C."/>
            <person name="Woyke T."/>
            <person name="Bristow J."/>
            <person name="Eisen J.A."/>
            <person name="Markowitz V."/>
            <person name="Hugenholtz P."/>
            <person name="Kyrpides N.C."/>
            <person name="Klenk H.P."/>
        </authorList>
    </citation>
    <scope>NUCLEOTIDE SEQUENCE [LARGE SCALE GENOMIC DNA]</scope>
    <source>
        <strain evidence="7">DSM 21211 / LMG 22137 / NRRL B-23946 / LB-34</strain>
    </source>
</reference>
<feature type="binding site" evidence="5">
    <location>
        <position position="42"/>
    </location>
    <ligand>
        <name>ATP</name>
        <dbReference type="ChEBI" id="CHEBI:30616"/>
    </ligand>
</feature>
<sequence length="614" mass="68095">MVSGGASSMLRGMEHAFKVDLRGMIDLLSNHLYSDPSVFIRELLQNGVDAITARRQRGDSLFEPSLTARVHHVDGALPTLEFADNGVGLTEAEVHEFLATIGRSSKRLDEARDSFLGQFGIGLLSCFMVSGEIEVLTQSASGGAPVRWLAQADGTYTLETLPSGAVGTPGTTVRLRAREDTDFYFEYDELREALANYGRILPYPIHVTDGEQYDHVNAERLAWLDFADGDASKREEVLAYARTALNMEALDAVPLRTEDGSVRGVAFVLPYSTQSGSRQWHQVYLKRMLLGHDARNLLPDWAFFVRCLLNVDGLHPTASRESFYEDDALTGARASLDAQLRAYIEGLAQQDPARLEALIALHHLPIKALASENDEFFRLLAHAFEFETSTGRMKLGAYVAREPVIRMVTNLDQFRQIAQVASAYGHSVINAVYTYDVPLLRRYAALFGRALEEVDAQSYALALEDVSAAGLEGFVARANAALEAFGCVVSVKRFEPADLPALLIVTEEQRQRDDLDAAREVADELFTDLLDEYEGAYEEVRVTRLHLNLNHALVQDLLHVQDAAVFGRLVQMLYVQAHLLGHHPMRGQELALLGDGLSDMMRWGLRAAQMNILN</sequence>
<dbReference type="GO" id="GO:0051082">
    <property type="term" value="F:unfolded protein binding"/>
    <property type="evidence" value="ECO:0007669"/>
    <property type="project" value="InterPro"/>
</dbReference>
<evidence type="ECO:0000313" key="6">
    <source>
        <dbReference type="EMBL" id="ADV68339.1"/>
    </source>
</evidence>
<evidence type="ECO:0000256" key="2">
    <source>
        <dbReference type="ARBA" id="ARBA00022741"/>
    </source>
</evidence>
<dbReference type="AlphaFoldDB" id="E8UBA0"/>
<keyword evidence="4" id="KW-0143">Chaperone</keyword>
<protein>
    <submittedName>
        <fullName evidence="6">ATP-binding region ATPase domain protein</fullName>
    </submittedName>
</protein>
<reference evidence="7" key="2">
    <citation type="submission" date="2011-01" db="EMBL/GenBank/DDBJ databases">
        <title>The complete genome of Deinococcus maricopensis DSM 21211.</title>
        <authorList>
            <consortium name="US DOE Joint Genome Institute (JGI-PGF)"/>
            <person name="Lucas S."/>
            <person name="Copeland A."/>
            <person name="Lapidus A."/>
            <person name="Goodwin L."/>
            <person name="Pitluck S."/>
            <person name="Kyrpides N."/>
            <person name="Mavromatis K."/>
            <person name="Pagani I."/>
            <person name="Ivanova N."/>
            <person name="Ovchinnikova G."/>
            <person name="Zeytun A."/>
            <person name="Detter J.C."/>
            <person name="Han C."/>
            <person name="Land M."/>
            <person name="Hauser L."/>
            <person name="Markowitz V."/>
            <person name="Cheng J.-F."/>
            <person name="Hugenholtz P."/>
            <person name="Woyke T."/>
            <person name="Wu D."/>
            <person name="Pukall R."/>
            <person name="Gehrich-Schroeter G."/>
            <person name="Brambilla E."/>
            <person name="Klenk H.-P."/>
            <person name="Eisen J.A."/>
        </authorList>
    </citation>
    <scope>NUCLEOTIDE SEQUENCE [LARGE SCALE GENOMIC DNA]</scope>
    <source>
        <strain evidence="7">DSM 21211 / LMG 22137 / NRRL B-23946 / LB-34</strain>
    </source>
</reference>
<feature type="binding site" evidence="5">
    <location>
        <position position="84"/>
    </location>
    <ligand>
        <name>ATP</name>
        <dbReference type="ChEBI" id="CHEBI:30616"/>
    </ligand>
</feature>
<dbReference type="PIRSF" id="PIRSF002583">
    <property type="entry name" value="Hsp90"/>
    <property type="match status" value="1"/>
</dbReference>
<dbReference type="InterPro" id="IPR020575">
    <property type="entry name" value="Hsp90_N"/>
</dbReference>
<evidence type="ECO:0000256" key="4">
    <source>
        <dbReference type="ARBA" id="ARBA00023186"/>
    </source>
</evidence>
<dbReference type="KEGG" id="dmr:Deima_2709"/>
<evidence type="ECO:0000256" key="3">
    <source>
        <dbReference type="ARBA" id="ARBA00022840"/>
    </source>
</evidence>
<dbReference type="GO" id="GO:0140662">
    <property type="term" value="F:ATP-dependent protein folding chaperone"/>
    <property type="evidence" value="ECO:0007669"/>
    <property type="project" value="InterPro"/>
</dbReference>
<dbReference type="STRING" id="709986.Deima_2709"/>
<dbReference type="EMBL" id="CP002454">
    <property type="protein sequence ID" value="ADV68339.1"/>
    <property type="molecule type" value="Genomic_DNA"/>
</dbReference>
<keyword evidence="3 5" id="KW-0067">ATP-binding</keyword>
<dbReference type="Gene3D" id="3.30.230.80">
    <property type="match status" value="1"/>
</dbReference>
<dbReference type="PANTHER" id="PTHR11528">
    <property type="entry name" value="HEAT SHOCK PROTEIN 90 FAMILY MEMBER"/>
    <property type="match status" value="1"/>
</dbReference>
<organism evidence="6 7">
    <name type="scientific">Deinococcus maricopensis (strain DSM 21211 / LMG 22137 / NRRL B-23946 / LB-34)</name>
    <dbReference type="NCBI Taxonomy" id="709986"/>
    <lineage>
        <taxon>Bacteria</taxon>
        <taxon>Thermotogati</taxon>
        <taxon>Deinococcota</taxon>
        <taxon>Deinococci</taxon>
        <taxon>Deinococcales</taxon>
        <taxon>Deinococcaceae</taxon>
        <taxon>Deinococcus</taxon>
    </lineage>
</organism>
<feature type="binding site" evidence="5">
    <location>
        <position position="171"/>
    </location>
    <ligand>
        <name>ATP</name>
        <dbReference type="ChEBI" id="CHEBI:30616"/>
    </ligand>
</feature>
<dbReference type="eggNOG" id="COG0326">
    <property type="taxonomic scope" value="Bacteria"/>
</dbReference>
<dbReference type="InterPro" id="IPR001404">
    <property type="entry name" value="Hsp90_fam"/>
</dbReference>
<dbReference type="PRINTS" id="PR00775">
    <property type="entry name" value="HEATSHOCK90"/>
</dbReference>
<feature type="binding site" evidence="5">
    <location>
        <position position="46"/>
    </location>
    <ligand>
        <name>ATP</name>
        <dbReference type="ChEBI" id="CHEBI:30616"/>
    </ligand>
</feature>
<evidence type="ECO:0000256" key="1">
    <source>
        <dbReference type="ARBA" id="ARBA00008239"/>
    </source>
</evidence>
<dbReference type="HOGENOM" id="CLU_028672_0_0_0"/>
<evidence type="ECO:0000313" key="7">
    <source>
        <dbReference type="Proteomes" id="UP000008635"/>
    </source>
</evidence>
<dbReference type="GO" id="GO:0016887">
    <property type="term" value="F:ATP hydrolysis activity"/>
    <property type="evidence" value="ECO:0007669"/>
    <property type="project" value="InterPro"/>
</dbReference>
<accession>E8UBA0</accession>
<keyword evidence="2 5" id="KW-0547">Nucleotide-binding</keyword>
<evidence type="ECO:0000256" key="5">
    <source>
        <dbReference type="PIRSR" id="PIRSR002583-1"/>
    </source>
</evidence>
<dbReference type="NCBIfam" id="NF010683">
    <property type="entry name" value="PRK14083.1"/>
    <property type="match status" value="1"/>
</dbReference>
<dbReference type="SUPFAM" id="SSF54211">
    <property type="entry name" value="Ribosomal protein S5 domain 2-like"/>
    <property type="match status" value="1"/>
</dbReference>
<dbReference type="InterPro" id="IPR020568">
    <property type="entry name" value="Ribosomal_Su5_D2-typ_SF"/>
</dbReference>
<dbReference type="OrthoDB" id="9802640at2"/>
<proteinExistence type="inferred from homology"/>
<name>E8UBA0_DEIML</name>
<comment type="similarity">
    <text evidence="1">Belongs to the heat shock protein 90 family.</text>
</comment>
<dbReference type="SUPFAM" id="SSF55874">
    <property type="entry name" value="ATPase domain of HSP90 chaperone/DNA topoisomerase II/histidine kinase"/>
    <property type="match status" value="1"/>
</dbReference>
<gene>
    <name evidence="6" type="ordered locus">Deima_2709</name>
</gene>
<dbReference type="InterPro" id="IPR036890">
    <property type="entry name" value="HATPase_C_sf"/>
</dbReference>
<dbReference type="GO" id="GO:0005524">
    <property type="term" value="F:ATP binding"/>
    <property type="evidence" value="ECO:0007669"/>
    <property type="project" value="UniProtKB-KW"/>
</dbReference>
<dbReference type="Gene3D" id="3.30.565.10">
    <property type="entry name" value="Histidine kinase-like ATPase, C-terminal domain"/>
    <property type="match status" value="1"/>
</dbReference>
<dbReference type="Proteomes" id="UP000008635">
    <property type="component" value="Chromosome"/>
</dbReference>
<keyword evidence="7" id="KW-1185">Reference proteome</keyword>